<reference evidence="6" key="1">
    <citation type="journal article" date="2019" name="Int. J. Syst. Evol. Microbiol.">
        <title>The Global Catalogue of Microorganisms (GCM) 10K type strain sequencing project: providing services to taxonomists for standard genome sequencing and annotation.</title>
        <authorList>
            <consortium name="The Broad Institute Genomics Platform"/>
            <consortium name="The Broad Institute Genome Sequencing Center for Infectious Disease"/>
            <person name="Wu L."/>
            <person name="Ma J."/>
        </authorList>
    </citation>
    <scope>NUCLEOTIDE SEQUENCE [LARGE SCALE GENOMIC DNA]</scope>
    <source>
        <strain evidence="6">SYNS20</strain>
    </source>
</reference>
<dbReference type="Pfam" id="PF07228">
    <property type="entry name" value="SpoIIE"/>
    <property type="match status" value="1"/>
</dbReference>
<keyword evidence="3" id="KW-1133">Transmembrane helix</keyword>
<dbReference type="RefSeq" id="WP_381827585.1">
    <property type="nucleotide sequence ID" value="NZ_JBHTCF010000002.1"/>
</dbReference>
<evidence type="ECO:0000256" key="3">
    <source>
        <dbReference type="SAM" id="Phobius"/>
    </source>
</evidence>
<dbReference type="SMART" id="SM00331">
    <property type="entry name" value="PP2C_SIG"/>
    <property type="match status" value="1"/>
</dbReference>
<feature type="transmembrane region" description="Helical" evidence="3">
    <location>
        <begin position="37"/>
        <end position="56"/>
    </location>
</feature>
<comment type="caution">
    <text evidence="5">The sequence shown here is derived from an EMBL/GenBank/DDBJ whole genome shotgun (WGS) entry which is preliminary data.</text>
</comment>
<dbReference type="GO" id="GO:0004722">
    <property type="term" value="F:protein serine/threonine phosphatase activity"/>
    <property type="evidence" value="ECO:0007669"/>
    <property type="project" value="UniProtKB-EC"/>
</dbReference>
<keyword evidence="3" id="KW-0472">Membrane</keyword>
<accession>A0ABW2JEC0</accession>
<keyword evidence="6" id="KW-1185">Reference proteome</keyword>
<feature type="transmembrane region" description="Helical" evidence="3">
    <location>
        <begin position="62"/>
        <end position="80"/>
    </location>
</feature>
<organism evidence="5 6">
    <name type="scientific">Streptomyces monticola</name>
    <dbReference type="NCBI Taxonomy" id="2666263"/>
    <lineage>
        <taxon>Bacteria</taxon>
        <taxon>Bacillati</taxon>
        <taxon>Actinomycetota</taxon>
        <taxon>Actinomycetes</taxon>
        <taxon>Kitasatosporales</taxon>
        <taxon>Streptomycetaceae</taxon>
        <taxon>Streptomyces</taxon>
    </lineage>
</organism>
<proteinExistence type="predicted"/>
<evidence type="ECO:0000259" key="4">
    <source>
        <dbReference type="SMART" id="SM00331"/>
    </source>
</evidence>
<dbReference type="PANTHER" id="PTHR43156">
    <property type="entry name" value="STAGE II SPORULATION PROTEIN E-RELATED"/>
    <property type="match status" value="1"/>
</dbReference>
<feature type="transmembrane region" description="Helical" evidence="3">
    <location>
        <begin position="6"/>
        <end position="25"/>
    </location>
</feature>
<protein>
    <submittedName>
        <fullName evidence="5">PP2C family protein-serine/threonine phosphatase</fullName>
        <ecNumber evidence="5">3.1.3.16</ecNumber>
    </submittedName>
</protein>
<dbReference type="EMBL" id="JBHTCF010000002">
    <property type="protein sequence ID" value="MFC7303921.1"/>
    <property type="molecule type" value="Genomic_DNA"/>
</dbReference>
<dbReference type="EC" id="3.1.3.16" evidence="5"/>
<feature type="region of interest" description="Disordered" evidence="2">
    <location>
        <begin position="335"/>
        <end position="371"/>
    </location>
</feature>
<dbReference type="SUPFAM" id="SSF81606">
    <property type="entry name" value="PP2C-like"/>
    <property type="match status" value="1"/>
</dbReference>
<evidence type="ECO:0000256" key="1">
    <source>
        <dbReference type="ARBA" id="ARBA00022801"/>
    </source>
</evidence>
<keyword evidence="1 5" id="KW-0378">Hydrolase</keyword>
<name>A0ABW2JEC0_9ACTN</name>
<dbReference type="InterPro" id="IPR036457">
    <property type="entry name" value="PPM-type-like_dom_sf"/>
</dbReference>
<evidence type="ECO:0000256" key="2">
    <source>
        <dbReference type="SAM" id="MobiDB-lite"/>
    </source>
</evidence>
<dbReference type="InterPro" id="IPR052016">
    <property type="entry name" value="Bact_Sigma-Reg"/>
</dbReference>
<feature type="domain" description="PPM-type phosphatase" evidence="4">
    <location>
        <begin position="107"/>
        <end position="318"/>
    </location>
</feature>
<gene>
    <name evidence="5" type="ORF">ACFQVC_06800</name>
</gene>
<evidence type="ECO:0000313" key="5">
    <source>
        <dbReference type="EMBL" id="MFC7303921.1"/>
    </source>
</evidence>
<dbReference type="Proteomes" id="UP001596523">
    <property type="component" value="Unassembled WGS sequence"/>
</dbReference>
<keyword evidence="3" id="KW-0812">Transmembrane</keyword>
<sequence length="371" mass="38506">MALEHLVAGVVSVTMGALLLGPLFAAARLDVRATARVGGCVLAVGVITGLATLRLAPHDVAVRAMVLAAGGLLAVYAARLRAAREAALVRVGQAVQRAVLPPEAVRTGGMDIATRYVSAAREAVIGGDVVVAANSPYGLRVVVGDVRGHDLHAVRLAATAAAAFRDLAYVTPRLPDLAARLDAAIGAHLTTEDFVTGVIAEFAPGEVRLVNCGHPAPLRINCRLEPLEPAEPAPPLGLHPRPRQQRFRLADGERLLLYTDGLIEARSPQGAAFPLDERVREALSRPALRDCLDAVHDLAVAHADGPLTDDLALVVCQPVPVGALPVLPCPPGAQAQLPGGTEAHMPQSAAAHLPQEDPLGRWPGGSAVPRA</sequence>
<dbReference type="PANTHER" id="PTHR43156:SF2">
    <property type="entry name" value="STAGE II SPORULATION PROTEIN E"/>
    <property type="match status" value="1"/>
</dbReference>
<dbReference type="Gene3D" id="3.60.40.10">
    <property type="entry name" value="PPM-type phosphatase domain"/>
    <property type="match status" value="1"/>
</dbReference>
<dbReference type="InterPro" id="IPR001932">
    <property type="entry name" value="PPM-type_phosphatase-like_dom"/>
</dbReference>
<evidence type="ECO:0000313" key="6">
    <source>
        <dbReference type="Proteomes" id="UP001596523"/>
    </source>
</evidence>